<dbReference type="EMBL" id="QFDK01000013">
    <property type="protein sequence ID" value="TOZ02351.1"/>
    <property type="molecule type" value="Genomic_DNA"/>
</dbReference>
<dbReference type="InterPro" id="IPR018672">
    <property type="entry name" value="DUF2140"/>
</dbReference>
<name>A0AAJ5FGE4_LEVBR</name>
<reference evidence="1" key="1">
    <citation type="submission" date="2018-05" db="EMBL/GenBank/DDBJ databases">
        <title>Genome Comparison of Lactic Acid Bacteria Isolated from non-Wheat Sourdough.</title>
        <authorList>
            <person name="Rice T."/>
            <person name="Axel C."/>
            <person name="Lynch K.M."/>
            <person name="Benz C."/>
            <person name="Arendt E.K."/>
            <person name="Coffey A."/>
        </authorList>
    </citation>
    <scope>NUCLEOTIDE SEQUENCE</scope>
    <source>
        <strain evidence="1">TR055</strain>
    </source>
</reference>
<dbReference type="RefSeq" id="WP_087716330.1">
    <property type="nucleotide sequence ID" value="NZ_CP021456.1"/>
</dbReference>
<gene>
    <name evidence="1" type="ORF">DIS17_10750</name>
</gene>
<evidence type="ECO:0000313" key="1">
    <source>
        <dbReference type="EMBL" id="TOZ02351.1"/>
    </source>
</evidence>
<organism evidence="1 2">
    <name type="scientific">Levilactobacillus brevis</name>
    <name type="common">Lactobacillus brevis</name>
    <dbReference type="NCBI Taxonomy" id="1580"/>
    <lineage>
        <taxon>Bacteria</taxon>
        <taxon>Bacillati</taxon>
        <taxon>Bacillota</taxon>
        <taxon>Bacilli</taxon>
        <taxon>Lactobacillales</taxon>
        <taxon>Lactobacillaceae</taxon>
        <taxon>Levilactobacillus</taxon>
    </lineage>
</organism>
<protein>
    <submittedName>
        <fullName evidence="1">DUF2140 domain-containing protein</fullName>
    </submittedName>
</protein>
<proteinExistence type="predicted"/>
<dbReference type="Proteomes" id="UP000785759">
    <property type="component" value="Unassembled WGS sequence"/>
</dbReference>
<sequence length="199" mass="21743">MERQTMPVKQTNWWKWGFIALVAVLLVTTVTVSVKAFTPTKVTSTAKVATGTTNIDVALNKKQVNALADYYVNKSLKNSALKYRFQVSDQAMLTGSTQVLGASVNFVLLFKPTVLPSGDVQLKAQKLSIGSLPVPISFVMNYIAKNYPLPNWVAMNTADKTMTLHLTAIGNGKKLSFAAKKIDLSGDGNFVFQARIPKN</sequence>
<evidence type="ECO:0000313" key="2">
    <source>
        <dbReference type="Proteomes" id="UP000785759"/>
    </source>
</evidence>
<dbReference type="Pfam" id="PF09911">
    <property type="entry name" value="DUF2140"/>
    <property type="match status" value="1"/>
</dbReference>
<comment type="caution">
    <text evidence="1">The sequence shown here is derived from an EMBL/GenBank/DDBJ whole genome shotgun (WGS) entry which is preliminary data.</text>
</comment>
<accession>A0AAJ5FGE4</accession>
<dbReference type="AlphaFoldDB" id="A0AAJ5FGE4"/>